<keyword evidence="2" id="KW-0347">Helicase</keyword>
<proteinExistence type="predicted"/>
<sequence>MGVVGYFGKRDLFLTMTCNPSWDEIRDLLLPGQLPKD</sequence>
<organism evidence="2 3">
    <name type="scientific">Senna tora</name>
    <dbReference type="NCBI Taxonomy" id="362788"/>
    <lineage>
        <taxon>Eukaryota</taxon>
        <taxon>Viridiplantae</taxon>
        <taxon>Streptophyta</taxon>
        <taxon>Embryophyta</taxon>
        <taxon>Tracheophyta</taxon>
        <taxon>Spermatophyta</taxon>
        <taxon>Magnoliopsida</taxon>
        <taxon>eudicotyledons</taxon>
        <taxon>Gunneridae</taxon>
        <taxon>Pentapetalae</taxon>
        <taxon>rosids</taxon>
        <taxon>fabids</taxon>
        <taxon>Fabales</taxon>
        <taxon>Fabaceae</taxon>
        <taxon>Caesalpinioideae</taxon>
        <taxon>Cassia clade</taxon>
        <taxon>Senna</taxon>
    </lineage>
</organism>
<feature type="domain" description="Helitron helicase-like" evidence="1">
    <location>
        <begin position="1"/>
        <end position="33"/>
    </location>
</feature>
<dbReference type="Pfam" id="PF14214">
    <property type="entry name" value="Helitron_like_N"/>
    <property type="match status" value="1"/>
</dbReference>
<keyword evidence="2" id="KW-0547">Nucleotide-binding</keyword>
<reference evidence="2" key="1">
    <citation type="submission" date="2020-09" db="EMBL/GenBank/DDBJ databases">
        <title>Genome-Enabled Discovery of Anthraquinone Biosynthesis in Senna tora.</title>
        <authorList>
            <person name="Kang S.-H."/>
            <person name="Pandey R.P."/>
            <person name="Lee C.-M."/>
            <person name="Sim J.-S."/>
            <person name="Jeong J.-T."/>
            <person name="Choi B.-S."/>
            <person name="Jung M."/>
            <person name="Ginzburg D."/>
            <person name="Zhao K."/>
            <person name="Won S.Y."/>
            <person name="Oh T.-J."/>
            <person name="Yu Y."/>
            <person name="Kim N.-H."/>
            <person name="Lee O.R."/>
            <person name="Lee T.-H."/>
            <person name="Bashyal P."/>
            <person name="Kim T.-S."/>
            <person name="Lee W.-H."/>
            <person name="Kawkins C."/>
            <person name="Kim C.-K."/>
            <person name="Kim J.S."/>
            <person name="Ahn B.O."/>
            <person name="Rhee S.Y."/>
            <person name="Sohng J.K."/>
        </authorList>
    </citation>
    <scope>NUCLEOTIDE SEQUENCE</scope>
    <source>
        <tissue evidence="2">Leaf</tissue>
    </source>
</reference>
<keyword evidence="2" id="KW-0067">ATP-binding</keyword>
<dbReference type="AlphaFoldDB" id="A0A834WTW8"/>
<evidence type="ECO:0000313" key="2">
    <source>
        <dbReference type="EMBL" id="KAF7832300.1"/>
    </source>
</evidence>
<dbReference type="InterPro" id="IPR025476">
    <property type="entry name" value="Helitron_helicase-like"/>
</dbReference>
<keyword evidence="3" id="KW-1185">Reference proteome</keyword>
<dbReference type="Proteomes" id="UP000634136">
    <property type="component" value="Unassembled WGS sequence"/>
</dbReference>
<comment type="caution">
    <text evidence="2">The sequence shown here is derived from an EMBL/GenBank/DDBJ whole genome shotgun (WGS) entry which is preliminary data.</text>
</comment>
<name>A0A834WTW8_9FABA</name>
<gene>
    <name evidence="2" type="ORF">G2W53_014633</name>
</gene>
<dbReference type="OrthoDB" id="1435368at2759"/>
<evidence type="ECO:0000313" key="3">
    <source>
        <dbReference type="Proteomes" id="UP000634136"/>
    </source>
</evidence>
<protein>
    <submittedName>
        <fullName evidence="2">ATP-dependent DNA helicase PIF1</fullName>
    </submittedName>
</protein>
<evidence type="ECO:0000259" key="1">
    <source>
        <dbReference type="Pfam" id="PF14214"/>
    </source>
</evidence>
<keyword evidence="2" id="KW-0378">Hydrolase</keyword>
<accession>A0A834WTW8</accession>
<dbReference type="GO" id="GO:0004386">
    <property type="term" value="F:helicase activity"/>
    <property type="evidence" value="ECO:0007669"/>
    <property type="project" value="UniProtKB-KW"/>
</dbReference>
<dbReference type="EMBL" id="JAAIUW010000005">
    <property type="protein sequence ID" value="KAF7832300.1"/>
    <property type="molecule type" value="Genomic_DNA"/>
</dbReference>